<gene>
    <name evidence="4" type="primary">gppA_1</name>
    <name evidence="4" type="ORF">DCLBPEOH_00005</name>
</gene>
<dbReference type="InterPro" id="IPR050273">
    <property type="entry name" value="GppA/Ppx_hydrolase"/>
</dbReference>
<dbReference type="PANTHER" id="PTHR30005:SF0">
    <property type="entry name" value="RETROGRADE REGULATION PROTEIN 2"/>
    <property type="match status" value="1"/>
</dbReference>
<dbReference type="Pfam" id="PF21447">
    <property type="entry name" value="Ppx-GppA_III"/>
    <property type="match status" value="1"/>
</dbReference>
<protein>
    <submittedName>
        <fullName evidence="4">Guanosine-5'-triphosphate,3'-diphosphate pyrophosphatase</fullName>
        <ecNumber evidence="4">3.6.1.40</ecNumber>
    </submittedName>
</protein>
<dbReference type="GO" id="GO:0008894">
    <property type="term" value="F:guanosine-5'-triphosphate,3'-diphosphate diphosphatase activity"/>
    <property type="evidence" value="ECO:0007669"/>
    <property type="project" value="UniProtKB-EC"/>
</dbReference>
<name>A0A7G9ZC60_9EURY</name>
<dbReference type="GO" id="GO:0006357">
    <property type="term" value="P:regulation of transcription by RNA polymerase II"/>
    <property type="evidence" value="ECO:0007669"/>
    <property type="project" value="TreeGrafter"/>
</dbReference>
<dbReference type="Gene3D" id="3.30.420.150">
    <property type="entry name" value="Exopolyphosphatase. Domain 2"/>
    <property type="match status" value="1"/>
</dbReference>
<sequence length="528" mass="60062">MASEELRSEDRVIAFIDLGTNSIRMSVVRIKLNQTYAILREEREIVRLGEQVFSRGFLRVKAMRRAGMVCKKFVEVANAFNADEIVAVATSATREAKNRVVFLEELRKTGLDVKVISGKEEARLIYLGVSSGVHIAHKKTIFIDIGGGSTEVVTGDQFQYHDLDTLELGAIRLSRMFLSDTDESQVSLFVYEKMKRYTKNKMLRTIERMKRDKIELAIGSSGTIINLAEIARKMFKKGGSKRELILEQSDLKAVISILCSLTLEERKEVPGINADRADIIIGGAVILETLMEEFTLNEIVVSNRGLRHGMLIDYLQRHGEFHQLEKMSVREKSVLRLGRSCNINEDHANTVASLALQLFDSSSKIKLHNLGDSERELLKYSALLHDTGKFISFRDHHIHSHYIISHAELLGFNQIEITIMANVARFHRKRVPRRKETTMAELGEQSQMTVVILSTLLKFAEKLDRSHSGSIKTAKFTSKDDKKVVLSLHSEGECDLERWGIESVVRDFEKVFERGVKLYVKREESHRV</sequence>
<organism evidence="4">
    <name type="scientific">Candidatus Methanophaga sp. ANME-1 ERB7</name>
    <dbReference type="NCBI Taxonomy" id="2759913"/>
    <lineage>
        <taxon>Archaea</taxon>
        <taxon>Methanobacteriati</taxon>
        <taxon>Methanobacteriota</taxon>
        <taxon>Stenosarchaea group</taxon>
        <taxon>Methanomicrobia</taxon>
        <taxon>Candidatus Methanophagales</taxon>
        <taxon>Candidatus Methanophagaceae</taxon>
        <taxon>Candidatus Methanophaga</taxon>
    </lineage>
</organism>
<dbReference type="Gene3D" id="1.10.3210.10">
    <property type="entry name" value="Hypothetical protein af1432"/>
    <property type="match status" value="1"/>
</dbReference>
<dbReference type="PANTHER" id="PTHR30005">
    <property type="entry name" value="EXOPOLYPHOSPHATASE"/>
    <property type="match status" value="1"/>
</dbReference>
<feature type="domain" description="Ppx/GppA phosphatase N-terminal" evidence="2">
    <location>
        <begin position="33"/>
        <end position="318"/>
    </location>
</feature>
<keyword evidence="1 4" id="KW-0378">Hydrolase</keyword>
<dbReference type="Gene3D" id="3.30.420.40">
    <property type="match status" value="1"/>
</dbReference>
<reference evidence="4" key="1">
    <citation type="submission" date="2020-06" db="EMBL/GenBank/DDBJ databases">
        <title>Unique genomic features of the anaerobic methanotrophic archaea.</title>
        <authorList>
            <person name="Chadwick G.L."/>
            <person name="Skennerton C.T."/>
            <person name="Laso-Perez R."/>
            <person name="Leu A.O."/>
            <person name="Speth D.R."/>
            <person name="Yu H."/>
            <person name="Morgan-Lang C."/>
            <person name="Hatzenpichler R."/>
            <person name="Goudeau D."/>
            <person name="Malmstrom R."/>
            <person name="Brazelton W.J."/>
            <person name="Woyke T."/>
            <person name="Hallam S.J."/>
            <person name="Tyson G.W."/>
            <person name="Wegener G."/>
            <person name="Boetius A."/>
            <person name="Orphan V."/>
        </authorList>
    </citation>
    <scope>NUCLEOTIDE SEQUENCE</scope>
</reference>
<dbReference type="CDD" id="cd00077">
    <property type="entry name" value="HDc"/>
    <property type="match status" value="1"/>
</dbReference>
<dbReference type="SUPFAM" id="SSF53067">
    <property type="entry name" value="Actin-like ATPase domain"/>
    <property type="match status" value="2"/>
</dbReference>
<dbReference type="AlphaFoldDB" id="A0A7G9ZC60"/>
<dbReference type="InterPro" id="IPR048950">
    <property type="entry name" value="Ppx_GppA_C"/>
</dbReference>
<proteinExistence type="predicted"/>
<dbReference type="InterPro" id="IPR030673">
    <property type="entry name" value="PyroPPase_GppA_Ppx"/>
</dbReference>
<evidence type="ECO:0000259" key="2">
    <source>
        <dbReference type="Pfam" id="PF02541"/>
    </source>
</evidence>
<feature type="domain" description="Ppx/GppA phosphatase C-terminal" evidence="3">
    <location>
        <begin position="329"/>
        <end position="486"/>
    </location>
</feature>
<evidence type="ECO:0000256" key="1">
    <source>
        <dbReference type="ARBA" id="ARBA00022801"/>
    </source>
</evidence>
<dbReference type="InterPro" id="IPR043129">
    <property type="entry name" value="ATPase_NBD"/>
</dbReference>
<dbReference type="SUPFAM" id="SSF109604">
    <property type="entry name" value="HD-domain/PDEase-like"/>
    <property type="match status" value="1"/>
</dbReference>
<dbReference type="Pfam" id="PF02541">
    <property type="entry name" value="Ppx-GppA"/>
    <property type="match status" value="1"/>
</dbReference>
<evidence type="ECO:0000259" key="3">
    <source>
        <dbReference type="Pfam" id="PF21447"/>
    </source>
</evidence>
<dbReference type="EMBL" id="MT631704">
    <property type="protein sequence ID" value="QNO57844.1"/>
    <property type="molecule type" value="Genomic_DNA"/>
</dbReference>
<dbReference type="EC" id="3.6.1.40" evidence="4"/>
<dbReference type="CDD" id="cd24006">
    <property type="entry name" value="ASKHA_NBD_PPX_GppA"/>
    <property type="match status" value="1"/>
</dbReference>
<evidence type="ECO:0000313" key="4">
    <source>
        <dbReference type="EMBL" id="QNO57844.1"/>
    </source>
</evidence>
<dbReference type="InterPro" id="IPR003607">
    <property type="entry name" value="HD/PDEase_dom"/>
</dbReference>
<dbReference type="InterPro" id="IPR003695">
    <property type="entry name" value="Ppx_GppA_N"/>
</dbReference>
<accession>A0A7G9ZC60</accession>
<dbReference type="PIRSF" id="PIRSF001267">
    <property type="entry name" value="Pyrophosphatase_GppA_Ppx"/>
    <property type="match status" value="1"/>
</dbReference>